<sequence>MFSEEHPMWIDILRMKEEAVKLHADSVAGSVRLGEIEVGYHDTGAPGDGRAPIVLVHGTGGSTEAHYRTVYPMLAARHRVIGVDAVVDAVSQLSDLVHQVVAVIEARSPGVPVHLVGYSLGAVVAAALAGRQPVLVKTLTLLAGWITTDKQQRLRNHVWQTLFSGERRPLQEFQTLLAFSSQFLRTRADQDLEALISSRTFRNGVDREMQINYNVDIREDVERITAPTLVVGASEDQMVPIRHSYELLGGIENARLAEVDAGHAVTTERPAQVFMLIDDFVRTPDGVPAGATVEPLMA</sequence>
<evidence type="ECO:0000259" key="1">
    <source>
        <dbReference type="Pfam" id="PF00561"/>
    </source>
</evidence>
<reference evidence="2" key="2">
    <citation type="journal article" date="2022" name="Sci. Rep.">
        <title>In silico prediction of the enzymes involved in the degradation of the herbicide molinate by Gulosibacter molinativorax ON4T.</title>
        <authorList>
            <person name="Lopes A.R."/>
            <person name="Bunin E."/>
            <person name="Viana A.T."/>
            <person name="Froufe H."/>
            <person name="Munoz-Merida A."/>
            <person name="Pinho D."/>
            <person name="Figueiredo J."/>
            <person name="Barroso C."/>
            <person name="Vaz-Moreira I."/>
            <person name="Bellanger X."/>
            <person name="Egas C."/>
            <person name="Nunes O.C."/>
        </authorList>
    </citation>
    <scope>NUCLEOTIDE SEQUENCE</scope>
    <source>
        <strain evidence="2">ON4</strain>
    </source>
</reference>
<dbReference type="InterPro" id="IPR000073">
    <property type="entry name" value="AB_hydrolase_1"/>
</dbReference>
<name>A0ABT7C862_9MICO</name>
<dbReference type="Pfam" id="PF00561">
    <property type="entry name" value="Abhydrolase_1"/>
    <property type="match status" value="1"/>
</dbReference>
<dbReference type="EMBL" id="PXVD01000012">
    <property type="protein sequence ID" value="MDJ1371395.1"/>
    <property type="molecule type" value="Genomic_DNA"/>
</dbReference>
<dbReference type="PANTHER" id="PTHR43689:SF8">
    <property type="entry name" value="ALPHA_BETA-HYDROLASES SUPERFAMILY PROTEIN"/>
    <property type="match status" value="1"/>
</dbReference>
<proteinExistence type="predicted"/>
<feature type="domain" description="AB hydrolase-1" evidence="1">
    <location>
        <begin position="52"/>
        <end position="265"/>
    </location>
</feature>
<dbReference type="PRINTS" id="PR00111">
    <property type="entry name" value="ABHYDROLASE"/>
</dbReference>
<dbReference type="PANTHER" id="PTHR43689">
    <property type="entry name" value="HYDROLASE"/>
    <property type="match status" value="1"/>
</dbReference>
<organism evidence="2 3">
    <name type="scientific">Gulosibacter molinativorax</name>
    <dbReference type="NCBI Taxonomy" id="256821"/>
    <lineage>
        <taxon>Bacteria</taxon>
        <taxon>Bacillati</taxon>
        <taxon>Actinomycetota</taxon>
        <taxon>Actinomycetes</taxon>
        <taxon>Micrococcales</taxon>
        <taxon>Microbacteriaceae</taxon>
        <taxon>Gulosibacter</taxon>
    </lineage>
</organism>
<keyword evidence="2" id="KW-0378">Hydrolase</keyword>
<dbReference type="GO" id="GO:0016787">
    <property type="term" value="F:hydrolase activity"/>
    <property type="evidence" value="ECO:0007669"/>
    <property type="project" value="UniProtKB-KW"/>
</dbReference>
<dbReference type="SUPFAM" id="SSF53474">
    <property type="entry name" value="alpha/beta-Hydrolases"/>
    <property type="match status" value="1"/>
</dbReference>
<reference evidence="2" key="1">
    <citation type="submission" date="2018-03" db="EMBL/GenBank/DDBJ databases">
        <authorList>
            <person name="Nunes O.C."/>
            <person name="Lopes A.R."/>
            <person name="Froufe H."/>
            <person name="Munoz-Merida A."/>
            <person name="Barroso C."/>
            <person name="Egas C."/>
        </authorList>
    </citation>
    <scope>NUCLEOTIDE SEQUENCE</scope>
    <source>
        <strain evidence="2">ON4</strain>
    </source>
</reference>
<gene>
    <name evidence="2" type="ORF">C7K25_08445</name>
</gene>
<evidence type="ECO:0000313" key="3">
    <source>
        <dbReference type="Proteomes" id="UP001170379"/>
    </source>
</evidence>
<keyword evidence="3" id="KW-1185">Reference proteome</keyword>
<dbReference type="Proteomes" id="UP001170379">
    <property type="component" value="Unassembled WGS sequence"/>
</dbReference>
<evidence type="ECO:0000313" key="2">
    <source>
        <dbReference type="EMBL" id="MDJ1371395.1"/>
    </source>
</evidence>
<dbReference type="RefSeq" id="WP_084147502.1">
    <property type="nucleotide sequence ID" value="NZ_CP028426.1"/>
</dbReference>
<dbReference type="Gene3D" id="3.40.50.1820">
    <property type="entry name" value="alpha/beta hydrolase"/>
    <property type="match status" value="1"/>
</dbReference>
<accession>A0ABT7C862</accession>
<dbReference type="InterPro" id="IPR029058">
    <property type="entry name" value="AB_hydrolase_fold"/>
</dbReference>
<comment type="caution">
    <text evidence="2">The sequence shown here is derived from an EMBL/GenBank/DDBJ whole genome shotgun (WGS) entry which is preliminary data.</text>
</comment>
<protein>
    <submittedName>
        <fullName evidence="2">Alpha/beta hydrolase</fullName>
    </submittedName>
</protein>